<comment type="caution">
    <text evidence="2">The sequence shown here is derived from an EMBL/GenBank/DDBJ whole genome shotgun (WGS) entry which is preliminary data.</text>
</comment>
<gene>
    <name evidence="2" type="ORF">G2W53_001067</name>
</gene>
<dbReference type="PANTHER" id="PTHR34023:SF5">
    <property type="entry name" value="RNASE H TYPE-1 DOMAIN-CONTAINING PROTEIN"/>
    <property type="match status" value="1"/>
</dbReference>
<dbReference type="Gene3D" id="3.30.420.10">
    <property type="entry name" value="Ribonuclease H-like superfamily/Ribonuclease H"/>
    <property type="match status" value="1"/>
</dbReference>
<dbReference type="InterPro" id="IPR044730">
    <property type="entry name" value="RNase_H-like_dom_plant"/>
</dbReference>
<accession>A0A834XH39</accession>
<dbReference type="EMBL" id="JAAIUW010000001">
    <property type="protein sequence ID" value="KAF7844162.1"/>
    <property type="molecule type" value="Genomic_DNA"/>
</dbReference>
<dbReference type="InterPro" id="IPR002156">
    <property type="entry name" value="RNaseH_domain"/>
</dbReference>
<dbReference type="SUPFAM" id="SSF53098">
    <property type="entry name" value="Ribonuclease H-like"/>
    <property type="match status" value="1"/>
</dbReference>
<dbReference type="AlphaFoldDB" id="A0A834XH39"/>
<proteinExistence type="predicted"/>
<name>A0A834XH39_9FABA</name>
<dbReference type="PANTHER" id="PTHR34023">
    <property type="entry name" value="RNASE H DOMAIN-CONTAINING PROTEIN"/>
    <property type="match status" value="1"/>
</dbReference>
<evidence type="ECO:0000313" key="3">
    <source>
        <dbReference type="Proteomes" id="UP000634136"/>
    </source>
</evidence>
<dbReference type="InterPro" id="IPR012337">
    <property type="entry name" value="RNaseH-like_sf"/>
</dbReference>
<reference evidence="2" key="1">
    <citation type="submission" date="2020-09" db="EMBL/GenBank/DDBJ databases">
        <title>Genome-Enabled Discovery of Anthraquinone Biosynthesis in Senna tora.</title>
        <authorList>
            <person name="Kang S.-H."/>
            <person name="Pandey R.P."/>
            <person name="Lee C.-M."/>
            <person name="Sim J.-S."/>
            <person name="Jeong J.-T."/>
            <person name="Choi B.-S."/>
            <person name="Jung M."/>
            <person name="Ginzburg D."/>
            <person name="Zhao K."/>
            <person name="Won S.Y."/>
            <person name="Oh T.-J."/>
            <person name="Yu Y."/>
            <person name="Kim N.-H."/>
            <person name="Lee O.R."/>
            <person name="Lee T.-H."/>
            <person name="Bashyal P."/>
            <person name="Kim T.-S."/>
            <person name="Lee W.-H."/>
            <person name="Kawkins C."/>
            <person name="Kim C.-K."/>
            <person name="Kim J.S."/>
            <person name="Ahn B.O."/>
            <person name="Rhee S.Y."/>
            <person name="Sohng J.K."/>
        </authorList>
    </citation>
    <scope>NUCLEOTIDE SEQUENCE</scope>
    <source>
        <tissue evidence="2">Leaf</tissue>
    </source>
</reference>
<dbReference type="CDD" id="cd06222">
    <property type="entry name" value="RNase_H_like"/>
    <property type="match status" value="1"/>
</dbReference>
<keyword evidence="3" id="KW-1185">Reference proteome</keyword>
<protein>
    <submittedName>
        <fullName evidence="2">Putative ribonuclease h protein</fullName>
    </submittedName>
</protein>
<dbReference type="Proteomes" id="UP000634136">
    <property type="component" value="Unassembled WGS sequence"/>
</dbReference>
<dbReference type="OrthoDB" id="1215078at2759"/>
<organism evidence="2 3">
    <name type="scientific">Senna tora</name>
    <dbReference type="NCBI Taxonomy" id="362788"/>
    <lineage>
        <taxon>Eukaryota</taxon>
        <taxon>Viridiplantae</taxon>
        <taxon>Streptophyta</taxon>
        <taxon>Embryophyta</taxon>
        <taxon>Tracheophyta</taxon>
        <taxon>Spermatophyta</taxon>
        <taxon>Magnoliopsida</taxon>
        <taxon>eudicotyledons</taxon>
        <taxon>Gunneridae</taxon>
        <taxon>Pentapetalae</taxon>
        <taxon>rosids</taxon>
        <taxon>fabids</taxon>
        <taxon>Fabales</taxon>
        <taxon>Fabaceae</taxon>
        <taxon>Caesalpinioideae</taxon>
        <taxon>Cassia clade</taxon>
        <taxon>Senna</taxon>
    </lineage>
</organism>
<dbReference type="Pfam" id="PF13456">
    <property type="entry name" value="RVT_3"/>
    <property type="match status" value="1"/>
</dbReference>
<feature type="domain" description="RNase H type-1" evidence="1">
    <location>
        <begin position="32"/>
        <end position="109"/>
    </location>
</feature>
<evidence type="ECO:0000313" key="2">
    <source>
        <dbReference type="EMBL" id="KAF7844162.1"/>
    </source>
</evidence>
<evidence type="ECO:0000259" key="1">
    <source>
        <dbReference type="Pfam" id="PF13456"/>
    </source>
</evidence>
<sequence length="154" mass="17611">MAFLEIMMEIGFKASQVSLVSVRHSKLNYGPAIYLGLKLAIDINSNFIWIETYSLLALNLIKNPDLHFDHPYINIILQCRSFVRVFTEYPLTHSYREGNACADKLVKEALLDHSNLTFHHQTPFINLYILADQLEVSFVRTISNCNSACDDSDI</sequence>
<dbReference type="InterPro" id="IPR036397">
    <property type="entry name" value="RNaseH_sf"/>
</dbReference>
<dbReference type="GO" id="GO:0003676">
    <property type="term" value="F:nucleic acid binding"/>
    <property type="evidence" value="ECO:0007669"/>
    <property type="project" value="InterPro"/>
</dbReference>
<dbReference type="GO" id="GO:0004523">
    <property type="term" value="F:RNA-DNA hybrid ribonuclease activity"/>
    <property type="evidence" value="ECO:0007669"/>
    <property type="project" value="InterPro"/>
</dbReference>